<feature type="compositionally biased region" description="Basic and acidic residues" evidence="5">
    <location>
        <begin position="17"/>
        <end position="27"/>
    </location>
</feature>
<keyword evidence="9" id="KW-1185">Reference proteome</keyword>
<evidence type="ECO:0000256" key="2">
    <source>
        <dbReference type="ARBA" id="ARBA00022723"/>
    </source>
</evidence>
<dbReference type="GO" id="GO:0016020">
    <property type="term" value="C:membrane"/>
    <property type="evidence" value="ECO:0007669"/>
    <property type="project" value="TreeGrafter"/>
</dbReference>
<keyword evidence="6" id="KW-0812">Transmembrane</keyword>
<gene>
    <name evidence="8" type="ORF">CANINC_003119</name>
</gene>
<keyword evidence="6" id="KW-1133">Transmembrane helix</keyword>
<dbReference type="InterPro" id="IPR001199">
    <property type="entry name" value="Cyt_B5-like_heme/steroid-bd"/>
</dbReference>
<dbReference type="PANTHER" id="PTHR19359">
    <property type="entry name" value="CYTOCHROME B5"/>
    <property type="match status" value="1"/>
</dbReference>
<dbReference type="Gene3D" id="3.10.120.10">
    <property type="entry name" value="Cytochrome b5-like heme/steroid binding domain"/>
    <property type="match status" value="1"/>
</dbReference>
<reference evidence="8 9" key="1">
    <citation type="journal article" date="2019" name="Front. Genet.">
        <title>Whole-Genome Sequencing of the Opportunistic Yeast Pathogen Candida inconspicua Uncovers Its Hybrid Origin.</title>
        <authorList>
            <person name="Mixao V."/>
            <person name="Hansen A.P."/>
            <person name="Saus E."/>
            <person name="Boekhout T."/>
            <person name="Lass-Florl C."/>
            <person name="Gabaldon T."/>
        </authorList>
    </citation>
    <scope>NUCLEOTIDE SEQUENCE [LARGE SCALE GENOMIC DNA]</scope>
    <source>
        <strain evidence="8 9">CBS 180</strain>
    </source>
</reference>
<keyword evidence="1" id="KW-0349">Heme</keyword>
<feature type="region of interest" description="Disordered" evidence="5">
    <location>
        <begin position="1"/>
        <end position="27"/>
    </location>
</feature>
<dbReference type="SMART" id="SM01117">
    <property type="entry name" value="Cyt-b5"/>
    <property type="match status" value="1"/>
</dbReference>
<evidence type="ECO:0000256" key="5">
    <source>
        <dbReference type="SAM" id="MobiDB-lite"/>
    </source>
</evidence>
<proteinExistence type="inferred from homology"/>
<dbReference type="EMBL" id="SELW01000519">
    <property type="protein sequence ID" value="TID23828.1"/>
    <property type="molecule type" value="Genomic_DNA"/>
</dbReference>
<keyword evidence="3" id="KW-0408">Iron</keyword>
<dbReference type="PROSITE" id="PS50255">
    <property type="entry name" value="CYTOCHROME_B5_2"/>
    <property type="match status" value="1"/>
</dbReference>
<evidence type="ECO:0000256" key="3">
    <source>
        <dbReference type="ARBA" id="ARBA00023004"/>
    </source>
</evidence>
<dbReference type="SUPFAM" id="SSF55856">
    <property type="entry name" value="Cytochrome b5-like heme/steroid binding domain"/>
    <property type="match status" value="1"/>
</dbReference>
<dbReference type="AlphaFoldDB" id="A0A4T0X0X6"/>
<dbReference type="STRING" id="52247.A0A4T0X0X6"/>
<protein>
    <recommendedName>
        <fullName evidence="7">Cytochrome b5 heme-binding domain-containing protein</fullName>
    </recommendedName>
</protein>
<feature type="compositionally biased region" description="Polar residues" evidence="5">
    <location>
        <begin position="1"/>
        <end position="16"/>
    </location>
</feature>
<dbReference type="InterPro" id="IPR050668">
    <property type="entry name" value="Cytochrome_b5"/>
</dbReference>
<evidence type="ECO:0000256" key="4">
    <source>
        <dbReference type="ARBA" id="ARBA00038168"/>
    </source>
</evidence>
<evidence type="ECO:0000256" key="6">
    <source>
        <dbReference type="SAM" id="Phobius"/>
    </source>
</evidence>
<keyword evidence="2" id="KW-0479">Metal-binding</keyword>
<evidence type="ECO:0000256" key="1">
    <source>
        <dbReference type="ARBA" id="ARBA00022617"/>
    </source>
</evidence>
<dbReference type="GO" id="GO:0020037">
    <property type="term" value="F:heme binding"/>
    <property type="evidence" value="ECO:0007669"/>
    <property type="project" value="TreeGrafter"/>
</dbReference>
<keyword evidence="6" id="KW-0472">Membrane</keyword>
<dbReference type="GO" id="GO:0046872">
    <property type="term" value="F:metal ion binding"/>
    <property type="evidence" value="ECO:0007669"/>
    <property type="project" value="UniProtKB-KW"/>
</dbReference>
<accession>A0A4T0X0X6</accession>
<comment type="similarity">
    <text evidence="4">Belongs to the cytochrome b5 family.</text>
</comment>
<dbReference type="Proteomes" id="UP000307173">
    <property type="component" value="Unassembled WGS sequence"/>
</dbReference>
<sequence>MMDSSNRPSIGINSKPMNHETNEQTEMRLRRGYDFRTDYKFNSQEDIEFDYSHNTSLRKRVEYNYTLTSPDSWIAKILLFIGFIRIKKVRSKHKHKERKKKNVKLDIKAKRILEQQHLERLDSKSSQYRILTQDKSKLKVITKNELSKHIIPSSSRINKIKLELNKNWMLIHGFVFDTSAILDSHPGGVECLLDCVGVDATRVFDDVGHSDIAWEMLENQCVGVFEDYVGDIDDLPDNNDNCTCGCNGEIIIRDKYIWCDKIIEYAFFIFLSIISLLSFIYVQRKKWE</sequence>
<feature type="transmembrane region" description="Helical" evidence="6">
    <location>
        <begin position="262"/>
        <end position="282"/>
    </location>
</feature>
<dbReference type="InterPro" id="IPR036400">
    <property type="entry name" value="Cyt_B5-like_heme/steroid_sf"/>
</dbReference>
<feature type="domain" description="Cytochrome b5 heme-binding" evidence="7">
    <location>
        <begin position="138"/>
        <end position="233"/>
    </location>
</feature>
<dbReference type="OrthoDB" id="3997666at2759"/>
<name>A0A4T0X0X6_9ASCO</name>
<dbReference type="PRINTS" id="PR00363">
    <property type="entry name" value="CYTOCHROMEB5"/>
</dbReference>
<organism evidence="8 9">
    <name type="scientific">Pichia inconspicua</name>
    <dbReference type="NCBI Taxonomy" id="52247"/>
    <lineage>
        <taxon>Eukaryota</taxon>
        <taxon>Fungi</taxon>
        <taxon>Dikarya</taxon>
        <taxon>Ascomycota</taxon>
        <taxon>Saccharomycotina</taxon>
        <taxon>Pichiomycetes</taxon>
        <taxon>Pichiales</taxon>
        <taxon>Pichiaceae</taxon>
        <taxon>Pichia</taxon>
    </lineage>
</organism>
<comment type="caution">
    <text evidence="8">The sequence shown here is derived from an EMBL/GenBank/DDBJ whole genome shotgun (WGS) entry which is preliminary data.</text>
</comment>
<evidence type="ECO:0000313" key="8">
    <source>
        <dbReference type="EMBL" id="TID23828.1"/>
    </source>
</evidence>
<evidence type="ECO:0000313" key="9">
    <source>
        <dbReference type="Proteomes" id="UP000307173"/>
    </source>
</evidence>
<evidence type="ECO:0000259" key="7">
    <source>
        <dbReference type="PROSITE" id="PS50255"/>
    </source>
</evidence>
<dbReference type="Pfam" id="PF00173">
    <property type="entry name" value="Cyt-b5"/>
    <property type="match status" value="1"/>
</dbReference>